<dbReference type="AlphaFoldDB" id="D1AP92"/>
<dbReference type="InterPro" id="IPR004441">
    <property type="entry name" value="rRNA_MeTrfase_TrmH"/>
</dbReference>
<dbReference type="FunFam" id="3.40.1280.10:FF:000008">
    <property type="entry name" value="Group 3 RNA methyltransferase TrmH"/>
    <property type="match status" value="1"/>
</dbReference>
<dbReference type="NCBIfam" id="TIGR00186">
    <property type="entry name" value="rRNA_methyl_3"/>
    <property type="match status" value="1"/>
</dbReference>
<dbReference type="InterPro" id="IPR013123">
    <property type="entry name" value="SpoU_subst-bd"/>
</dbReference>
<evidence type="ECO:0000256" key="1">
    <source>
        <dbReference type="ARBA" id="ARBA00007228"/>
    </source>
</evidence>
<dbReference type="KEGG" id="str:Sterm_3084"/>
<dbReference type="CDD" id="cd18103">
    <property type="entry name" value="SpoU-like_RlmB"/>
    <property type="match status" value="1"/>
</dbReference>
<dbReference type="GO" id="GO:0032259">
    <property type="term" value="P:methylation"/>
    <property type="evidence" value="ECO:0007669"/>
    <property type="project" value="UniProtKB-KW"/>
</dbReference>
<keyword evidence="3" id="KW-0808">Transferase</keyword>
<gene>
    <name evidence="5" type="ordered locus">Sterm_3084</name>
</gene>
<dbReference type="SUPFAM" id="SSF75217">
    <property type="entry name" value="alpha/beta knot"/>
    <property type="match status" value="1"/>
</dbReference>
<dbReference type="Proteomes" id="UP000000845">
    <property type="component" value="Chromosome"/>
</dbReference>
<organism evidence="5 6">
    <name type="scientific">Sebaldella termitidis (strain ATCC 33386 / NCTC 11300)</name>
    <dbReference type="NCBI Taxonomy" id="526218"/>
    <lineage>
        <taxon>Bacteria</taxon>
        <taxon>Fusobacteriati</taxon>
        <taxon>Fusobacteriota</taxon>
        <taxon>Fusobacteriia</taxon>
        <taxon>Fusobacteriales</taxon>
        <taxon>Leptotrichiaceae</taxon>
        <taxon>Sebaldella</taxon>
    </lineage>
</organism>
<dbReference type="RefSeq" id="WP_012862508.1">
    <property type="nucleotide sequence ID" value="NC_013517.1"/>
</dbReference>
<dbReference type="PANTHER" id="PTHR46429:SF1">
    <property type="entry name" value="23S RRNA (GUANOSINE-2'-O-)-METHYLTRANSFERASE RLMB"/>
    <property type="match status" value="1"/>
</dbReference>
<dbReference type="STRING" id="526218.Sterm_3084"/>
<dbReference type="Gene3D" id="3.40.1280.10">
    <property type="match status" value="1"/>
</dbReference>
<dbReference type="InterPro" id="IPR029026">
    <property type="entry name" value="tRNA_m1G_MTases_N"/>
</dbReference>
<dbReference type="HOGENOM" id="CLU_021322_0_1_0"/>
<dbReference type="GO" id="GO:0003723">
    <property type="term" value="F:RNA binding"/>
    <property type="evidence" value="ECO:0007669"/>
    <property type="project" value="InterPro"/>
</dbReference>
<evidence type="ECO:0000259" key="4">
    <source>
        <dbReference type="SMART" id="SM00967"/>
    </source>
</evidence>
<dbReference type="InterPro" id="IPR029064">
    <property type="entry name" value="Ribosomal_eL30-like_sf"/>
</dbReference>
<dbReference type="EMBL" id="CP001739">
    <property type="protein sequence ID" value="ACZ09926.1"/>
    <property type="molecule type" value="Genomic_DNA"/>
</dbReference>
<evidence type="ECO:0000313" key="5">
    <source>
        <dbReference type="EMBL" id="ACZ09926.1"/>
    </source>
</evidence>
<dbReference type="InterPro" id="IPR029028">
    <property type="entry name" value="Alpha/beta_knot_MTases"/>
</dbReference>
<sequence>MEKIIGLNAVREALDGSKNIEKIEIYKGTNKDRIRDILSKASKKNIKIFYTDKRQENSQGIAALVSEYDYYLELNEFLEKVLAKQRSIVLVLDQIQDPRNFGAIIRSAECFGVDGIIIQDRNSVSVTETVVKSSTGAIEHVDIIKVTNVSDSMDKLKKYGYFIYGAEADGETEYYNEPFPEKLCLVLGSEGKGMRKKVKEHCDKILNIPMHGKINSLNVSVANGILLAEISKNK</sequence>
<name>D1AP92_SEBTE</name>
<proteinExistence type="inferred from homology"/>
<dbReference type="SUPFAM" id="SSF55315">
    <property type="entry name" value="L30e-like"/>
    <property type="match status" value="1"/>
</dbReference>
<feature type="domain" description="RNA 2-O ribose methyltransferase substrate binding" evidence="4">
    <location>
        <begin position="3"/>
        <end position="71"/>
    </location>
</feature>
<dbReference type="SMART" id="SM00967">
    <property type="entry name" value="SpoU_sub_bind"/>
    <property type="match status" value="1"/>
</dbReference>
<dbReference type="Pfam" id="PF08032">
    <property type="entry name" value="SpoU_sub_bind"/>
    <property type="match status" value="1"/>
</dbReference>
<dbReference type="eggNOG" id="COG0566">
    <property type="taxonomic scope" value="Bacteria"/>
</dbReference>
<reference evidence="5 6" key="2">
    <citation type="journal article" date="2010" name="Stand. Genomic Sci.">
        <title>Complete genome sequence of Sebaldella termitidis type strain (NCTC 11300).</title>
        <authorList>
            <person name="Harmon-Smith M."/>
            <person name="Celia L."/>
            <person name="Chertkov O."/>
            <person name="Lapidus A."/>
            <person name="Copeland A."/>
            <person name="Glavina Del Rio T."/>
            <person name="Nolan M."/>
            <person name="Lucas S."/>
            <person name="Tice H."/>
            <person name="Cheng J.F."/>
            <person name="Han C."/>
            <person name="Detter J.C."/>
            <person name="Bruce D."/>
            <person name="Goodwin L."/>
            <person name="Pitluck S."/>
            <person name="Pati A."/>
            <person name="Liolios K."/>
            <person name="Ivanova N."/>
            <person name="Mavromatis K."/>
            <person name="Mikhailova N."/>
            <person name="Chen A."/>
            <person name="Palaniappan K."/>
            <person name="Land M."/>
            <person name="Hauser L."/>
            <person name="Chang Y.J."/>
            <person name="Jeffries C.D."/>
            <person name="Brettin T."/>
            <person name="Goker M."/>
            <person name="Beck B."/>
            <person name="Bristow J."/>
            <person name="Eisen J.A."/>
            <person name="Markowitz V."/>
            <person name="Hugenholtz P."/>
            <person name="Kyrpides N.C."/>
            <person name="Klenk H.P."/>
            <person name="Chen F."/>
        </authorList>
    </citation>
    <scope>NUCLEOTIDE SEQUENCE [LARGE SCALE GENOMIC DNA]</scope>
    <source>
        <strain evidence="6">ATCC 33386 / NCTC 11300</strain>
    </source>
</reference>
<evidence type="ECO:0000313" key="6">
    <source>
        <dbReference type="Proteomes" id="UP000000845"/>
    </source>
</evidence>
<comment type="similarity">
    <text evidence="1">Belongs to the class IV-like SAM-binding methyltransferase superfamily. RNA methyltransferase TrmH family.</text>
</comment>
<protein>
    <submittedName>
        <fullName evidence="5">RNA methyltransferase, TrmH family, group 3</fullName>
    </submittedName>
</protein>
<dbReference type="PANTHER" id="PTHR46429">
    <property type="entry name" value="23S RRNA (GUANOSINE-2'-O-)-METHYLTRANSFERASE RLMB"/>
    <property type="match status" value="1"/>
</dbReference>
<evidence type="ECO:0000256" key="3">
    <source>
        <dbReference type="ARBA" id="ARBA00022679"/>
    </source>
</evidence>
<dbReference type="Pfam" id="PF00588">
    <property type="entry name" value="SpoU_methylase"/>
    <property type="match status" value="1"/>
</dbReference>
<reference evidence="6" key="1">
    <citation type="submission" date="2009-09" db="EMBL/GenBank/DDBJ databases">
        <title>The complete chromosome of Sebaldella termitidis ATCC 33386.</title>
        <authorList>
            <consortium name="US DOE Joint Genome Institute (JGI-PGF)"/>
            <person name="Lucas S."/>
            <person name="Copeland A."/>
            <person name="Lapidus A."/>
            <person name="Glavina del Rio T."/>
            <person name="Dalin E."/>
            <person name="Tice H."/>
            <person name="Bruce D."/>
            <person name="Goodwin L."/>
            <person name="Pitluck S."/>
            <person name="Kyrpides N."/>
            <person name="Mavromatis K."/>
            <person name="Ivanova N."/>
            <person name="Mikhailova N."/>
            <person name="Sims D."/>
            <person name="Meincke L."/>
            <person name="Brettin T."/>
            <person name="Detter J.C."/>
            <person name="Han C."/>
            <person name="Larimer F."/>
            <person name="Land M."/>
            <person name="Hauser L."/>
            <person name="Markowitz V."/>
            <person name="Cheng J.F."/>
            <person name="Hugenholtz P."/>
            <person name="Woyke T."/>
            <person name="Wu D."/>
            <person name="Eisen J.A."/>
        </authorList>
    </citation>
    <scope>NUCLEOTIDE SEQUENCE [LARGE SCALE GENOMIC DNA]</scope>
    <source>
        <strain evidence="6">ATCC 33386 / NCTC 11300</strain>
    </source>
</reference>
<keyword evidence="6" id="KW-1185">Reference proteome</keyword>
<keyword evidence="2 5" id="KW-0489">Methyltransferase</keyword>
<dbReference type="GO" id="GO:0005829">
    <property type="term" value="C:cytosol"/>
    <property type="evidence" value="ECO:0007669"/>
    <property type="project" value="TreeGrafter"/>
</dbReference>
<dbReference type="Gene3D" id="3.30.1330.30">
    <property type="match status" value="1"/>
</dbReference>
<dbReference type="GO" id="GO:0008173">
    <property type="term" value="F:RNA methyltransferase activity"/>
    <property type="evidence" value="ECO:0007669"/>
    <property type="project" value="InterPro"/>
</dbReference>
<evidence type="ECO:0000256" key="2">
    <source>
        <dbReference type="ARBA" id="ARBA00022603"/>
    </source>
</evidence>
<dbReference type="InterPro" id="IPR001537">
    <property type="entry name" value="SpoU_MeTrfase"/>
</dbReference>
<dbReference type="GO" id="GO:0006396">
    <property type="term" value="P:RNA processing"/>
    <property type="evidence" value="ECO:0007669"/>
    <property type="project" value="InterPro"/>
</dbReference>
<accession>D1AP92</accession>